<name>A0A9W4X4P4_9GLOM</name>
<keyword evidence="2" id="KW-1185">Reference proteome</keyword>
<comment type="caution">
    <text evidence="1">The sequence shown here is derived from an EMBL/GenBank/DDBJ whole genome shotgun (WGS) entry which is preliminary data.</text>
</comment>
<accession>A0A9W4X4P4</accession>
<sequence length="72" mass="8386">MQFMNSSLASSTKNLGANHPITSQHFKKLGYIDDQLALVLRKRVYPYDYIDSQNRFNETELPHITNFIVLLK</sequence>
<protein>
    <submittedName>
        <fullName evidence="1">19106_t:CDS:1</fullName>
    </submittedName>
</protein>
<gene>
    <name evidence="1" type="ORF">FWILDA_LOCUS16761</name>
</gene>
<organism evidence="1 2">
    <name type="scientific">Funneliformis geosporum</name>
    <dbReference type="NCBI Taxonomy" id="1117311"/>
    <lineage>
        <taxon>Eukaryota</taxon>
        <taxon>Fungi</taxon>
        <taxon>Fungi incertae sedis</taxon>
        <taxon>Mucoromycota</taxon>
        <taxon>Glomeromycotina</taxon>
        <taxon>Glomeromycetes</taxon>
        <taxon>Glomerales</taxon>
        <taxon>Glomeraceae</taxon>
        <taxon>Funneliformis</taxon>
    </lineage>
</organism>
<dbReference type="EMBL" id="CAMKVN010011465">
    <property type="protein sequence ID" value="CAI2194809.1"/>
    <property type="molecule type" value="Genomic_DNA"/>
</dbReference>
<dbReference type="OrthoDB" id="2421167at2759"/>
<proteinExistence type="predicted"/>
<reference evidence="1" key="1">
    <citation type="submission" date="2022-08" db="EMBL/GenBank/DDBJ databases">
        <authorList>
            <person name="Kallberg Y."/>
            <person name="Tangrot J."/>
            <person name="Rosling A."/>
        </authorList>
    </citation>
    <scope>NUCLEOTIDE SEQUENCE</scope>
    <source>
        <strain evidence="1">Wild A</strain>
    </source>
</reference>
<evidence type="ECO:0000313" key="1">
    <source>
        <dbReference type="EMBL" id="CAI2194809.1"/>
    </source>
</evidence>
<feature type="non-terminal residue" evidence="1">
    <location>
        <position position="72"/>
    </location>
</feature>
<dbReference type="AlphaFoldDB" id="A0A9W4X4P4"/>
<dbReference type="Proteomes" id="UP001153678">
    <property type="component" value="Unassembled WGS sequence"/>
</dbReference>
<evidence type="ECO:0000313" key="2">
    <source>
        <dbReference type="Proteomes" id="UP001153678"/>
    </source>
</evidence>